<accession>A0AA38FFY8</accession>
<feature type="non-terminal residue" evidence="1">
    <location>
        <position position="68"/>
    </location>
</feature>
<dbReference type="EMBL" id="JAHRHJ020000009">
    <property type="protein sequence ID" value="KAH9300760.1"/>
    <property type="molecule type" value="Genomic_DNA"/>
</dbReference>
<keyword evidence="2" id="KW-1185">Reference proteome</keyword>
<name>A0AA38FFY8_TAXCH</name>
<gene>
    <name evidence="1" type="ORF">KI387_012343</name>
</gene>
<evidence type="ECO:0000313" key="1">
    <source>
        <dbReference type="EMBL" id="KAH9300760.1"/>
    </source>
</evidence>
<reference evidence="1 2" key="1">
    <citation type="journal article" date="2021" name="Nat. Plants">
        <title>The Taxus genome provides insights into paclitaxel biosynthesis.</title>
        <authorList>
            <person name="Xiong X."/>
            <person name="Gou J."/>
            <person name="Liao Q."/>
            <person name="Li Y."/>
            <person name="Zhou Q."/>
            <person name="Bi G."/>
            <person name="Li C."/>
            <person name="Du R."/>
            <person name="Wang X."/>
            <person name="Sun T."/>
            <person name="Guo L."/>
            <person name="Liang H."/>
            <person name="Lu P."/>
            <person name="Wu Y."/>
            <person name="Zhang Z."/>
            <person name="Ro D.K."/>
            <person name="Shang Y."/>
            <person name="Huang S."/>
            <person name="Yan J."/>
        </authorList>
    </citation>
    <scope>NUCLEOTIDE SEQUENCE [LARGE SCALE GENOMIC DNA]</scope>
    <source>
        <strain evidence="1">Ta-2019</strain>
    </source>
</reference>
<dbReference type="Proteomes" id="UP000824469">
    <property type="component" value="Unassembled WGS sequence"/>
</dbReference>
<sequence length="68" mass="7066">LYMNNAEDNNNKTTNNSIIVRLCCCDVPAGDMGCLTVGTMATLNGSPSIITISDDTSGAIFGSPPIEL</sequence>
<protein>
    <submittedName>
        <fullName evidence="1">Uncharacterized protein</fullName>
    </submittedName>
</protein>
<feature type="non-terminal residue" evidence="1">
    <location>
        <position position="1"/>
    </location>
</feature>
<comment type="caution">
    <text evidence="1">The sequence shown here is derived from an EMBL/GenBank/DDBJ whole genome shotgun (WGS) entry which is preliminary data.</text>
</comment>
<proteinExistence type="predicted"/>
<dbReference type="AlphaFoldDB" id="A0AA38FFY8"/>
<evidence type="ECO:0000313" key="2">
    <source>
        <dbReference type="Proteomes" id="UP000824469"/>
    </source>
</evidence>
<organism evidence="1 2">
    <name type="scientific">Taxus chinensis</name>
    <name type="common">Chinese yew</name>
    <name type="synonym">Taxus wallichiana var. chinensis</name>
    <dbReference type="NCBI Taxonomy" id="29808"/>
    <lineage>
        <taxon>Eukaryota</taxon>
        <taxon>Viridiplantae</taxon>
        <taxon>Streptophyta</taxon>
        <taxon>Embryophyta</taxon>
        <taxon>Tracheophyta</taxon>
        <taxon>Spermatophyta</taxon>
        <taxon>Pinopsida</taxon>
        <taxon>Pinidae</taxon>
        <taxon>Conifers II</taxon>
        <taxon>Cupressales</taxon>
        <taxon>Taxaceae</taxon>
        <taxon>Taxus</taxon>
    </lineage>
</organism>